<feature type="compositionally biased region" description="Low complexity" evidence="4">
    <location>
        <begin position="1253"/>
        <end position="1269"/>
    </location>
</feature>
<dbReference type="Gene3D" id="3.30.420.10">
    <property type="entry name" value="Ribonuclease H-like superfamily/Ribonuclease H"/>
    <property type="match status" value="1"/>
</dbReference>
<dbReference type="Gene3D" id="3.10.10.10">
    <property type="entry name" value="HIV Type 1 Reverse Transcriptase, subunit A, domain 1"/>
    <property type="match status" value="1"/>
</dbReference>
<evidence type="ECO:0000259" key="6">
    <source>
        <dbReference type="PROSITE" id="PS50994"/>
    </source>
</evidence>
<dbReference type="InterPro" id="IPR043128">
    <property type="entry name" value="Rev_trsase/Diguanyl_cyclase"/>
</dbReference>
<dbReference type="Ensembl" id="ENSGWIT00000003161.1">
    <property type="protein sequence ID" value="ENSGWIP00000002922.1"/>
    <property type="gene ID" value="ENSGWIG00000001618.1"/>
</dbReference>
<evidence type="ECO:0000256" key="1">
    <source>
        <dbReference type="ARBA" id="ARBA00010879"/>
    </source>
</evidence>
<comment type="similarity">
    <text evidence="1">Belongs to the beta type-B retroviral polymerase family. HERV class-II K(HML-2) pol subfamily.</text>
</comment>
<reference evidence="7" key="1">
    <citation type="submission" date="2020-06" db="EMBL/GenBank/DDBJ databases">
        <authorList>
            <consortium name="Wellcome Sanger Institute Data Sharing"/>
        </authorList>
    </citation>
    <scope>NUCLEOTIDE SEQUENCE [LARGE SCALE GENOMIC DNA]</scope>
</reference>
<dbReference type="InterPro" id="IPR000477">
    <property type="entry name" value="RT_dom"/>
</dbReference>
<evidence type="ECO:0000256" key="2">
    <source>
        <dbReference type="ARBA" id="ARBA00012180"/>
    </source>
</evidence>
<name>A0A8C5D8D5_GOUWI</name>
<dbReference type="InterPro" id="IPR050951">
    <property type="entry name" value="Retrovirus_Pol_polyprotein"/>
</dbReference>
<dbReference type="PROSITE" id="PS50878">
    <property type="entry name" value="RT_POL"/>
    <property type="match status" value="1"/>
</dbReference>
<dbReference type="Gene3D" id="3.30.70.270">
    <property type="match status" value="2"/>
</dbReference>
<accession>A0A8C5D8D5</accession>
<dbReference type="SUPFAM" id="SSF50630">
    <property type="entry name" value="Acid proteases"/>
    <property type="match status" value="1"/>
</dbReference>
<dbReference type="SUPFAM" id="SSF53098">
    <property type="entry name" value="Ribonuclease H-like"/>
    <property type="match status" value="1"/>
</dbReference>
<protein>
    <recommendedName>
        <fullName evidence="3">Gypsy retrotransposon integrase-like protein 1</fullName>
        <ecNumber evidence="2">3.1.26.4</ecNumber>
    </recommendedName>
</protein>
<dbReference type="GO" id="GO:0003676">
    <property type="term" value="F:nucleic acid binding"/>
    <property type="evidence" value="ECO:0007669"/>
    <property type="project" value="InterPro"/>
</dbReference>
<dbReference type="InterPro" id="IPR012337">
    <property type="entry name" value="RNaseH-like_sf"/>
</dbReference>
<dbReference type="Pfam" id="PF00078">
    <property type="entry name" value="RVT_1"/>
    <property type="match status" value="1"/>
</dbReference>
<dbReference type="InterPro" id="IPR041577">
    <property type="entry name" value="RT_RNaseH_2"/>
</dbReference>
<dbReference type="Pfam" id="PF17921">
    <property type="entry name" value="Integrase_H2C2"/>
    <property type="match status" value="1"/>
</dbReference>
<dbReference type="InterPro" id="IPR001584">
    <property type="entry name" value="Integrase_cat-core"/>
</dbReference>
<dbReference type="GO" id="GO:0004523">
    <property type="term" value="F:RNA-DNA hybrid ribonuclease activity"/>
    <property type="evidence" value="ECO:0007669"/>
    <property type="project" value="UniProtKB-EC"/>
</dbReference>
<feature type="domain" description="Reverse transcriptase" evidence="5">
    <location>
        <begin position="435"/>
        <end position="613"/>
    </location>
</feature>
<dbReference type="SUPFAM" id="SSF56672">
    <property type="entry name" value="DNA/RNA polymerases"/>
    <property type="match status" value="1"/>
</dbReference>
<evidence type="ECO:0000313" key="7">
    <source>
        <dbReference type="Ensembl" id="ENSGWIP00000002922.1"/>
    </source>
</evidence>
<dbReference type="InterPro" id="IPR041588">
    <property type="entry name" value="Integrase_H2C2"/>
</dbReference>
<dbReference type="InterPro" id="IPR036397">
    <property type="entry name" value="RNaseH_sf"/>
</dbReference>
<dbReference type="Pfam" id="PF00665">
    <property type="entry name" value="rve"/>
    <property type="match status" value="1"/>
</dbReference>
<dbReference type="CDD" id="cd01647">
    <property type="entry name" value="RT_LTR"/>
    <property type="match status" value="1"/>
</dbReference>
<dbReference type="Gene3D" id="1.10.340.70">
    <property type="match status" value="1"/>
</dbReference>
<dbReference type="FunFam" id="1.10.340.70:FF:000003">
    <property type="entry name" value="Protein CBG25708"/>
    <property type="match status" value="1"/>
</dbReference>
<dbReference type="GO" id="GO:0015074">
    <property type="term" value="P:DNA integration"/>
    <property type="evidence" value="ECO:0007669"/>
    <property type="project" value="InterPro"/>
</dbReference>
<dbReference type="PROSITE" id="PS50994">
    <property type="entry name" value="INTEGRASE"/>
    <property type="match status" value="1"/>
</dbReference>
<reference evidence="7" key="2">
    <citation type="submission" date="2025-08" db="UniProtKB">
        <authorList>
            <consortium name="Ensembl"/>
        </authorList>
    </citation>
    <scope>IDENTIFICATION</scope>
</reference>
<feature type="region of interest" description="Disordered" evidence="4">
    <location>
        <begin position="1253"/>
        <end position="1287"/>
    </location>
</feature>
<dbReference type="EC" id="3.1.26.4" evidence="2"/>
<keyword evidence="8" id="KW-1185">Reference proteome</keyword>
<evidence type="ECO:0000313" key="8">
    <source>
        <dbReference type="Proteomes" id="UP000694680"/>
    </source>
</evidence>
<dbReference type="PANTHER" id="PTHR37984">
    <property type="entry name" value="PROTEIN CBG26694"/>
    <property type="match status" value="1"/>
</dbReference>
<dbReference type="FunFam" id="3.30.70.270:FF:000026">
    <property type="entry name" value="Transposon Ty3-G Gag-Pol polyprotein"/>
    <property type="match status" value="1"/>
</dbReference>
<evidence type="ECO:0000256" key="3">
    <source>
        <dbReference type="ARBA" id="ARBA00039658"/>
    </source>
</evidence>
<dbReference type="CDD" id="cd09274">
    <property type="entry name" value="RNase_HI_RT_Ty3"/>
    <property type="match status" value="1"/>
</dbReference>
<feature type="domain" description="Integrase catalytic" evidence="6">
    <location>
        <begin position="987"/>
        <end position="1188"/>
    </location>
</feature>
<organism evidence="7 8">
    <name type="scientific">Gouania willdenowi</name>
    <name type="common">Blunt-snouted clingfish</name>
    <name type="synonym">Lepadogaster willdenowi</name>
    <dbReference type="NCBI Taxonomy" id="441366"/>
    <lineage>
        <taxon>Eukaryota</taxon>
        <taxon>Metazoa</taxon>
        <taxon>Chordata</taxon>
        <taxon>Craniata</taxon>
        <taxon>Vertebrata</taxon>
        <taxon>Euteleostomi</taxon>
        <taxon>Actinopterygii</taxon>
        <taxon>Neopterygii</taxon>
        <taxon>Teleostei</taxon>
        <taxon>Neoteleostei</taxon>
        <taxon>Acanthomorphata</taxon>
        <taxon>Ovalentaria</taxon>
        <taxon>Blenniimorphae</taxon>
        <taxon>Blenniiformes</taxon>
        <taxon>Gobiesocoidei</taxon>
        <taxon>Gobiesocidae</taxon>
        <taxon>Gobiesocinae</taxon>
        <taxon>Gouania</taxon>
    </lineage>
</organism>
<dbReference type="InterPro" id="IPR021109">
    <property type="entry name" value="Peptidase_aspartic_dom_sf"/>
</dbReference>
<dbReference type="FunFam" id="3.30.420.10:FF:000063">
    <property type="entry name" value="Retrovirus-related Pol polyprotein from transposon 297-like Protein"/>
    <property type="match status" value="1"/>
</dbReference>
<sequence length="1287" mass="146810">MPKFNPPTEFKFDCPAEWPEWKQRFSRFRLATKLNKDDGEIQVSSLIYAMGAEAEKIFSSFEFASEDEKKDYEAVMQKFNDYFVPRRNVIHERACFYQRSQQPGESAELYIRTLYELAEHCDFGAKRDEHIRDRLVVGIKDKELSRRFQLMADLTLAQVVEQVRQAEEISRQVNLQSNQLEAQLACVNAVQRHVGRFRRKDVARQGNSNQATNKMEECGRCGKPKHSDERRCPALKSKCNKCQRKGHWERACHSKAVREVAEDINKFHFLGEVGSRDDQDEWTVKLTICDKPITFKIDTGADATVIDQWTFSKMKPEFKLEPPDTPFTSPGGRLNCMGQFRATTSYKEKQYTFPVYVIRGKCNCLLSRPEAVEMGLVKRVDEVGGVFDSGGLLKTEPVKITLQEGVQPYAVHTARRIPLPLVPLVKKELQRMEKEGIIEKVTEPTEWCAAMVPVLKPNRKEVRCCADLRRLNRAVKREKYVLPTMEEIMPRLVGSKVFTTLDAASGFYQIPLQEDSMRLTTFITPVGRYAFRRLPFGITSAPEIFQRKMADMLAGLEGTEVYMDDILVHGPTQEIHDKRLKEALRVIKAAGLKLNKAKCKFSQTQVRFLGHLIDETGIRPDPDKVTGIQNFPQPQNVTELKRFLGMVNYLARYVPELSTVGKPLYDLLKTKMEWFWGPAQLEAFQKLKAALASAPVLTFYDVTKSTAVSADASSYGLGGVLLQQHGDHWKPIAYCSRRLSDAETRYAQIEKECLASVWACERFEKYLYGLDSFRLITDHKPLVPLMNCKDLDSVPIRCQRLLMRLMRFNAVAEYAPGKTLAVADALSRGPEQHFAGGASHEDVVAHIDAVMRHVPATPQRMEEIRQKTREDPQLQTILSFIRYGWPEYAETVPESVRDFYQVRGELSEIEGLVTRGSRIVIPVAMRELILERIHDGHQGLVKSRERANQSVWWPKMSDHITRKVQQCMFCTQNRHTQRREPLMPSELPSRPWQKVAIDLCEFKKQNYLIVSDYYSRYLEILHLPTTTSSQVVSRLKTTFARHGIPDVLVSDNGPQLVSAEMREFSKTYDFKHITTSPHHPQSNGHAERAVQVAKGILRQEDPLLALMSYRATPTASTGVSPAELLMGRKLRTTLPTLQDNLNPNWANQDVIKRVDANAKQRQAYFYNRRNGVRTLPPLNPGDAVLTKLDGQKQWTMPAVVHSPDSTPRSYIVETAQGERYRRNRRHLLAMPKPLPTSVNQSDDETITAQGQSTAVTQATETQVTATPETGHVTRSGRLSKPVVRLDL</sequence>
<proteinExistence type="inferred from homology"/>
<reference evidence="7" key="3">
    <citation type="submission" date="2025-09" db="UniProtKB">
        <authorList>
            <consortium name="Ensembl"/>
        </authorList>
    </citation>
    <scope>IDENTIFICATION</scope>
</reference>
<evidence type="ECO:0000259" key="5">
    <source>
        <dbReference type="PROSITE" id="PS50878"/>
    </source>
</evidence>
<evidence type="ECO:0000256" key="4">
    <source>
        <dbReference type="SAM" id="MobiDB-lite"/>
    </source>
</evidence>
<dbReference type="Proteomes" id="UP000694680">
    <property type="component" value="Chromosome 15"/>
</dbReference>
<dbReference type="Gene3D" id="4.10.60.10">
    <property type="entry name" value="Zinc finger, CCHC-type"/>
    <property type="match status" value="1"/>
</dbReference>
<dbReference type="InterPro" id="IPR043502">
    <property type="entry name" value="DNA/RNA_pol_sf"/>
</dbReference>
<dbReference type="PANTHER" id="PTHR37984:SF9">
    <property type="entry name" value="INTEGRASE CATALYTIC DOMAIN-CONTAINING PROTEIN"/>
    <property type="match status" value="1"/>
</dbReference>
<dbReference type="Pfam" id="PF17919">
    <property type="entry name" value="RT_RNaseH_2"/>
    <property type="match status" value="1"/>
</dbReference>